<dbReference type="Proteomes" id="UP001341840">
    <property type="component" value="Unassembled WGS sequence"/>
</dbReference>
<sequence>ARPFDSPSLKDRITAPVETPLLPPLRAAPPSLSRRCPWFTEKRRGPREGERGRTTSTKSRGGAAVVLLYRRRVTAPPWVLSEAPFSSELPPSPPSPLPPSNFFIVSAVT</sequence>
<evidence type="ECO:0000256" key="1">
    <source>
        <dbReference type="SAM" id="MobiDB-lite"/>
    </source>
</evidence>
<name>A0ABU6RY40_9FABA</name>
<dbReference type="EMBL" id="JASCZI010033788">
    <property type="protein sequence ID" value="MED6129082.1"/>
    <property type="molecule type" value="Genomic_DNA"/>
</dbReference>
<protein>
    <submittedName>
        <fullName evidence="2">Uncharacterized protein</fullName>
    </submittedName>
</protein>
<comment type="caution">
    <text evidence="2">The sequence shown here is derived from an EMBL/GenBank/DDBJ whole genome shotgun (WGS) entry which is preliminary data.</text>
</comment>
<feature type="compositionally biased region" description="Basic and acidic residues" evidence="1">
    <location>
        <begin position="40"/>
        <end position="53"/>
    </location>
</feature>
<reference evidence="2 3" key="1">
    <citation type="journal article" date="2023" name="Plants (Basel)">
        <title>Bridging the Gap: Combining Genomics and Transcriptomics Approaches to Understand Stylosanthes scabra, an Orphan Legume from the Brazilian Caatinga.</title>
        <authorList>
            <person name="Ferreira-Neto J.R.C."/>
            <person name="da Silva M.D."/>
            <person name="Binneck E."/>
            <person name="de Melo N.F."/>
            <person name="da Silva R.H."/>
            <person name="de Melo A.L.T.M."/>
            <person name="Pandolfi V."/>
            <person name="Bustamante F.O."/>
            <person name="Brasileiro-Vidal A.C."/>
            <person name="Benko-Iseppon A.M."/>
        </authorList>
    </citation>
    <scope>NUCLEOTIDE SEQUENCE [LARGE SCALE GENOMIC DNA]</scope>
    <source>
        <tissue evidence="2">Leaves</tissue>
    </source>
</reference>
<gene>
    <name evidence="2" type="ORF">PIB30_104330</name>
</gene>
<organism evidence="2 3">
    <name type="scientific">Stylosanthes scabra</name>
    <dbReference type="NCBI Taxonomy" id="79078"/>
    <lineage>
        <taxon>Eukaryota</taxon>
        <taxon>Viridiplantae</taxon>
        <taxon>Streptophyta</taxon>
        <taxon>Embryophyta</taxon>
        <taxon>Tracheophyta</taxon>
        <taxon>Spermatophyta</taxon>
        <taxon>Magnoliopsida</taxon>
        <taxon>eudicotyledons</taxon>
        <taxon>Gunneridae</taxon>
        <taxon>Pentapetalae</taxon>
        <taxon>rosids</taxon>
        <taxon>fabids</taxon>
        <taxon>Fabales</taxon>
        <taxon>Fabaceae</taxon>
        <taxon>Papilionoideae</taxon>
        <taxon>50 kb inversion clade</taxon>
        <taxon>dalbergioids sensu lato</taxon>
        <taxon>Dalbergieae</taxon>
        <taxon>Pterocarpus clade</taxon>
        <taxon>Stylosanthes</taxon>
    </lineage>
</organism>
<evidence type="ECO:0000313" key="3">
    <source>
        <dbReference type="Proteomes" id="UP001341840"/>
    </source>
</evidence>
<proteinExistence type="predicted"/>
<accession>A0ABU6RY40</accession>
<evidence type="ECO:0000313" key="2">
    <source>
        <dbReference type="EMBL" id="MED6129082.1"/>
    </source>
</evidence>
<feature type="region of interest" description="Disordered" evidence="1">
    <location>
        <begin position="1"/>
        <end position="61"/>
    </location>
</feature>
<feature type="non-terminal residue" evidence="2">
    <location>
        <position position="1"/>
    </location>
</feature>
<keyword evidence="3" id="KW-1185">Reference proteome</keyword>